<keyword evidence="1" id="KW-1133">Transmembrane helix</keyword>
<accession>A0A1H1RPX5</accession>
<dbReference type="AlphaFoldDB" id="A0A1H1RPX5"/>
<dbReference type="Pfam" id="PF00174">
    <property type="entry name" value="Oxidored_molyb"/>
    <property type="match status" value="1"/>
</dbReference>
<dbReference type="InterPro" id="IPR036374">
    <property type="entry name" value="OxRdtase_Mopterin-bd_sf"/>
</dbReference>
<reference evidence="4" key="1">
    <citation type="submission" date="2016-10" db="EMBL/GenBank/DDBJ databases">
        <authorList>
            <person name="Varghese N."/>
            <person name="Submissions S."/>
        </authorList>
    </citation>
    <scope>NUCLEOTIDE SEQUENCE [LARGE SCALE GENOMIC DNA]</scope>
    <source>
        <strain evidence="4">DSM 22127</strain>
    </source>
</reference>
<keyword evidence="1" id="KW-0472">Membrane</keyword>
<dbReference type="PRINTS" id="PR00407">
    <property type="entry name" value="EUMOPTERIN"/>
</dbReference>
<keyword evidence="4" id="KW-1185">Reference proteome</keyword>
<evidence type="ECO:0000313" key="3">
    <source>
        <dbReference type="EMBL" id="SDS37817.1"/>
    </source>
</evidence>
<dbReference type="CDD" id="cd00321">
    <property type="entry name" value="SO_family_Moco"/>
    <property type="match status" value="1"/>
</dbReference>
<keyword evidence="1" id="KW-0812">Transmembrane</keyword>
<feature type="transmembrane region" description="Helical" evidence="1">
    <location>
        <begin position="110"/>
        <end position="129"/>
    </location>
</feature>
<name>A0A1H1RPX5_9ACTN</name>
<dbReference type="InterPro" id="IPR008335">
    <property type="entry name" value="Mopterin_OxRdtase_euk"/>
</dbReference>
<feature type="transmembrane region" description="Helical" evidence="1">
    <location>
        <begin position="26"/>
        <end position="49"/>
    </location>
</feature>
<evidence type="ECO:0000256" key="1">
    <source>
        <dbReference type="SAM" id="Phobius"/>
    </source>
</evidence>
<dbReference type="InterPro" id="IPR000572">
    <property type="entry name" value="OxRdtase_Mopterin-bd_dom"/>
</dbReference>
<evidence type="ECO:0000259" key="2">
    <source>
        <dbReference type="Pfam" id="PF00174"/>
    </source>
</evidence>
<dbReference type="Proteomes" id="UP000198859">
    <property type="component" value="Chromosome I"/>
</dbReference>
<feature type="transmembrane region" description="Helical" evidence="1">
    <location>
        <begin position="69"/>
        <end position="90"/>
    </location>
</feature>
<dbReference type="SUPFAM" id="SSF56524">
    <property type="entry name" value="Oxidoreductase molybdopterin-binding domain"/>
    <property type="match status" value="1"/>
</dbReference>
<dbReference type="PANTHER" id="PTHR43032">
    <property type="entry name" value="PROTEIN-METHIONINE-SULFOXIDE REDUCTASE"/>
    <property type="match status" value="1"/>
</dbReference>
<protein>
    <submittedName>
        <fullName evidence="3">Oxidoreductase molybdopterin binding domain-containing protein</fullName>
    </submittedName>
</protein>
<dbReference type="GO" id="GO:0016491">
    <property type="term" value="F:oxidoreductase activity"/>
    <property type="evidence" value="ECO:0007669"/>
    <property type="project" value="InterPro"/>
</dbReference>
<feature type="transmembrane region" description="Helical" evidence="1">
    <location>
        <begin position="149"/>
        <end position="167"/>
    </location>
</feature>
<gene>
    <name evidence="3" type="ORF">SAMN04488570_1747</name>
</gene>
<feature type="transmembrane region" description="Helical" evidence="1">
    <location>
        <begin position="197"/>
        <end position="217"/>
    </location>
</feature>
<dbReference type="STRING" id="642780.SAMN04488570_1747"/>
<organism evidence="3 4">
    <name type="scientific">Nocardioides scoriae</name>
    <dbReference type="NCBI Taxonomy" id="642780"/>
    <lineage>
        <taxon>Bacteria</taxon>
        <taxon>Bacillati</taxon>
        <taxon>Actinomycetota</taxon>
        <taxon>Actinomycetes</taxon>
        <taxon>Propionibacteriales</taxon>
        <taxon>Nocardioidaceae</taxon>
        <taxon>Nocardioides</taxon>
    </lineage>
</organism>
<proteinExistence type="predicted"/>
<dbReference type="EMBL" id="LT629757">
    <property type="protein sequence ID" value="SDS37817.1"/>
    <property type="molecule type" value="Genomic_DNA"/>
</dbReference>
<evidence type="ECO:0000313" key="4">
    <source>
        <dbReference type="Proteomes" id="UP000198859"/>
    </source>
</evidence>
<sequence>MPSMVPIPREESFSSRLRDTSVTARVGSWLGLCFGVCFLTGLYSHWYYLGAGGLVPPTGPTWGYRVTQGLHVLTGIAAIPLLLVKLWSVYPKLFVALPPLRDVRAVVLSALERLSIAVLVAASVFQLVVGLANSAQWYPWSFSFRASHYAGAWVAIGALLVHVAVKLPAIREGYAARLDAEPPSGTTGPSRRTVVRAALLASAVAVLANAGGTVPLLRRVSVLAVRSGEGPQGVPVNRSAQAAGVTTTARAEDYRLTVAGPGGEVELTRAELEAMEQRTHDLPIACVEGWSAGATWTGVRLGDLLDLVDAPADAVVRVRSLQTRGSFGSSELPPSFARHPHTLLALRLHGEELSLDHGYPCRLIAPNRPGVMQTKWVTRVEVVA</sequence>
<feature type="domain" description="Oxidoreductase molybdopterin-binding" evidence="2">
    <location>
        <begin position="248"/>
        <end position="383"/>
    </location>
</feature>
<dbReference type="Gene3D" id="3.90.420.10">
    <property type="entry name" value="Oxidoreductase, molybdopterin-binding domain"/>
    <property type="match status" value="1"/>
</dbReference>
<dbReference type="PANTHER" id="PTHR43032:SF2">
    <property type="entry name" value="BLL0505 PROTEIN"/>
    <property type="match status" value="1"/>
</dbReference>